<comment type="subcellular location">
    <subcellularLocation>
        <location evidence="1">Membrane</location>
        <topology evidence="1">Multi-pass membrane protein</topology>
    </subcellularLocation>
</comment>
<dbReference type="InterPro" id="IPR039055">
    <property type="entry name" value="MCU_fam"/>
</dbReference>
<organism evidence="13 14">
    <name type="scientific">Acacia crassicarpa</name>
    <name type="common">northern wattle</name>
    <dbReference type="NCBI Taxonomy" id="499986"/>
    <lineage>
        <taxon>Eukaryota</taxon>
        <taxon>Viridiplantae</taxon>
        <taxon>Streptophyta</taxon>
        <taxon>Embryophyta</taxon>
        <taxon>Tracheophyta</taxon>
        <taxon>Spermatophyta</taxon>
        <taxon>Magnoliopsida</taxon>
        <taxon>eudicotyledons</taxon>
        <taxon>Gunneridae</taxon>
        <taxon>Pentapetalae</taxon>
        <taxon>rosids</taxon>
        <taxon>fabids</taxon>
        <taxon>Fabales</taxon>
        <taxon>Fabaceae</taxon>
        <taxon>Caesalpinioideae</taxon>
        <taxon>mimosoid clade</taxon>
        <taxon>Acacieae</taxon>
        <taxon>Acacia</taxon>
    </lineage>
</organism>
<evidence type="ECO:0000256" key="2">
    <source>
        <dbReference type="ARBA" id="ARBA00005653"/>
    </source>
</evidence>
<dbReference type="AlphaFoldDB" id="A0AAE1MAL4"/>
<evidence type="ECO:0000259" key="12">
    <source>
        <dbReference type="Pfam" id="PF04678"/>
    </source>
</evidence>
<evidence type="ECO:0000313" key="13">
    <source>
        <dbReference type="EMBL" id="KAK4260017.1"/>
    </source>
</evidence>
<protein>
    <recommendedName>
        <fullName evidence="12">Calcium uniporter protein C-terminal domain-containing protein</fullName>
    </recommendedName>
</protein>
<keyword evidence="6" id="KW-0106">Calcium</keyword>
<dbReference type="InterPro" id="IPR006769">
    <property type="entry name" value="MCU_C"/>
</dbReference>
<keyword evidence="3" id="KW-0813">Transport</keyword>
<evidence type="ECO:0000256" key="9">
    <source>
        <dbReference type="ARBA" id="ARBA00023136"/>
    </source>
</evidence>
<evidence type="ECO:0000256" key="4">
    <source>
        <dbReference type="ARBA" id="ARBA00022568"/>
    </source>
</evidence>
<keyword evidence="4" id="KW-0109">Calcium transport</keyword>
<feature type="compositionally biased region" description="Polar residues" evidence="10">
    <location>
        <begin position="21"/>
        <end position="41"/>
    </location>
</feature>
<dbReference type="Proteomes" id="UP001293593">
    <property type="component" value="Unassembled WGS sequence"/>
</dbReference>
<dbReference type="GO" id="GO:0036444">
    <property type="term" value="P:calcium import into the mitochondrion"/>
    <property type="evidence" value="ECO:0007669"/>
    <property type="project" value="TreeGrafter"/>
</dbReference>
<sequence>MAFRRSLAQCLLKFTKSSSQNHANGRLASSSVHSRIPTSPSKPDIAPDPGDKGIIRRFLHKRSVFLPELRSPLLGDGVVDQLKAISIAGNRIRLDGLVPPPENSNMAVGDAKKLLKAAQLEVVKSKLREIRESCIPYSEFLQICAEYCSDEDQAKRTAKMLDDSAAVIVLGDVVFVRPEEVTKAIQRLLPHTTWKSYEPEGARKELEELEKQKAAIDTKADTLVRRELWGGLGYLVLQTALFMRLTFWELTWDVMEPICFYVTSIYCMAGYAFFLRTSKEPSFEGFYQSRFSSKQKRLMQLHQFDLARYNQLRAAFSQSAPSPSASDLASSINSHNNRGFHL</sequence>
<proteinExistence type="inferred from homology"/>
<keyword evidence="14" id="KW-1185">Reference proteome</keyword>
<comment type="caution">
    <text evidence="13">The sequence shown here is derived from an EMBL/GenBank/DDBJ whole genome shotgun (WGS) entry which is preliminary data.</text>
</comment>
<evidence type="ECO:0000256" key="10">
    <source>
        <dbReference type="SAM" id="MobiDB-lite"/>
    </source>
</evidence>
<dbReference type="GO" id="GO:0015292">
    <property type="term" value="F:uniporter activity"/>
    <property type="evidence" value="ECO:0007669"/>
    <property type="project" value="TreeGrafter"/>
</dbReference>
<keyword evidence="5 11" id="KW-0812">Transmembrane</keyword>
<keyword evidence="8" id="KW-0406">Ion transport</keyword>
<feature type="region of interest" description="Disordered" evidence="10">
    <location>
        <begin position="322"/>
        <end position="342"/>
    </location>
</feature>
<feature type="transmembrane region" description="Helical" evidence="11">
    <location>
        <begin position="228"/>
        <end position="248"/>
    </location>
</feature>
<feature type="region of interest" description="Disordered" evidence="10">
    <location>
        <begin position="21"/>
        <end position="50"/>
    </location>
</feature>
<keyword evidence="7 11" id="KW-1133">Transmembrane helix</keyword>
<comment type="similarity">
    <text evidence="2">Belongs to the MCU (TC 1.A.77) family.</text>
</comment>
<dbReference type="Pfam" id="PF04678">
    <property type="entry name" value="MCU"/>
    <property type="match status" value="1"/>
</dbReference>
<dbReference type="PANTHER" id="PTHR13462:SF31">
    <property type="entry name" value="CALCIUM UNIPORTER PROTEIN 1, MITOCHONDRIAL"/>
    <property type="match status" value="1"/>
</dbReference>
<evidence type="ECO:0000256" key="5">
    <source>
        <dbReference type="ARBA" id="ARBA00022692"/>
    </source>
</evidence>
<accession>A0AAE1MAL4</accession>
<reference evidence="13" key="1">
    <citation type="submission" date="2023-10" db="EMBL/GenBank/DDBJ databases">
        <title>Chromosome-level genome of the transformable northern wattle, Acacia crassicarpa.</title>
        <authorList>
            <person name="Massaro I."/>
            <person name="Sinha N.R."/>
            <person name="Poethig S."/>
            <person name="Leichty A.R."/>
        </authorList>
    </citation>
    <scope>NUCLEOTIDE SEQUENCE</scope>
    <source>
        <strain evidence="13">Acra3RX</strain>
        <tissue evidence="13">Leaf</tissue>
    </source>
</reference>
<dbReference type="GO" id="GO:1990246">
    <property type="term" value="C:uniplex complex"/>
    <property type="evidence" value="ECO:0007669"/>
    <property type="project" value="TreeGrafter"/>
</dbReference>
<evidence type="ECO:0000256" key="11">
    <source>
        <dbReference type="SAM" id="Phobius"/>
    </source>
</evidence>
<dbReference type="GO" id="GO:0005262">
    <property type="term" value="F:calcium channel activity"/>
    <property type="evidence" value="ECO:0007669"/>
    <property type="project" value="TreeGrafter"/>
</dbReference>
<gene>
    <name evidence="13" type="ORF">QN277_003193</name>
</gene>
<evidence type="ECO:0000256" key="1">
    <source>
        <dbReference type="ARBA" id="ARBA00004141"/>
    </source>
</evidence>
<evidence type="ECO:0000256" key="8">
    <source>
        <dbReference type="ARBA" id="ARBA00023065"/>
    </source>
</evidence>
<evidence type="ECO:0000256" key="7">
    <source>
        <dbReference type="ARBA" id="ARBA00022989"/>
    </source>
</evidence>
<evidence type="ECO:0000256" key="3">
    <source>
        <dbReference type="ARBA" id="ARBA00022448"/>
    </source>
</evidence>
<evidence type="ECO:0000256" key="6">
    <source>
        <dbReference type="ARBA" id="ARBA00022837"/>
    </source>
</evidence>
<feature type="compositionally biased region" description="Low complexity" evidence="10">
    <location>
        <begin position="322"/>
        <end position="334"/>
    </location>
</feature>
<dbReference type="GO" id="GO:0051560">
    <property type="term" value="P:mitochondrial calcium ion homeostasis"/>
    <property type="evidence" value="ECO:0007669"/>
    <property type="project" value="InterPro"/>
</dbReference>
<feature type="transmembrane region" description="Helical" evidence="11">
    <location>
        <begin position="254"/>
        <end position="274"/>
    </location>
</feature>
<name>A0AAE1MAL4_9FABA</name>
<dbReference type="PANTHER" id="PTHR13462">
    <property type="entry name" value="CALCIUM UNIPORTER PROTEIN, MITOCHONDRIAL"/>
    <property type="match status" value="1"/>
</dbReference>
<feature type="domain" description="Calcium uniporter protein C-terminal" evidence="12">
    <location>
        <begin position="151"/>
        <end position="312"/>
    </location>
</feature>
<dbReference type="EMBL" id="JAWXYG010000010">
    <property type="protein sequence ID" value="KAK4260017.1"/>
    <property type="molecule type" value="Genomic_DNA"/>
</dbReference>
<keyword evidence="9 11" id="KW-0472">Membrane</keyword>
<evidence type="ECO:0000313" key="14">
    <source>
        <dbReference type="Proteomes" id="UP001293593"/>
    </source>
</evidence>